<proteinExistence type="predicted"/>
<evidence type="ECO:0000313" key="2">
    <source>
        <dbReference type="EMBL" id="AZE49012.1"/>
    </source>
</evidence>
<feature type="region of interest" description="Disordered" evidence="1">
    <location>
        <begin position="1"/>
        <end position="47"/>
    </location>
</feature>
<evidence type="ECO:0000256" key="1">
    <source>
        <dbReference type="SAM" id="MobiDB-lite"/>
    </source>
</evidence>
<gene>
    <name evidence="2" type="ORF">C4K04_3340</name>
</gene>
<sequence>MAEWAKRSCGPGWPSSDSCTDTSRQASTLSQLPHPSSVGAKLARDGR</sequence>
<name>A0A3G7TRH1_9PSED</name>
<reference evidence="2 3" key="1">
    <citation type="submission" date="2018-03" db="EMBL/GenBank/DDBJ databases">
        <title>Diversity of phytobeneficial traits revealed by whole-genome analysis of worldwide-isolated phenazine-producing Pseudomonas spp.</title>
        <authorList>
            <person name="Biessy A."/>
            <person name="Novinscak A."/>
            <person name="Blom J."/>
            <person name="Leger G."/>
            <person name="Thomashow L.S."/>
            <person name="Cazorla F.M."/>
            <person name="Josic D."/>
            <person name="Filion M."/>
        </authorList>
    </citation>
    <scope>NUCLEOTIDE SEQUENCE [LARGE SCALE GENOMIC DNA]</scope>
    <source>
        <strain evidence="2 3">B25</strain>
    </source>
</reference>
<feature type="compositionally biased region" description="Polar residues" evidence="1">
    <location>
        <begin position="15"/>
        <end position="34"/>
    </location>
</feature>
<evidence type="ECO:0000313" key="3">
    <source>
        <dbReference type="Proteomes" id="UP000268048"/>
    </source>
</evidence>
<accession>A0A3G7TRH1</accession>
<dbReference type="EMBL" id="CP027753">
    <property type="protein sequence ID" value="AZE49012.1"/>
    <property type="molecule type" value="Genomic_DNA"/>
</dbReference>
<protein>
    <submittedName>
        <fullName evidence="2">Uncharacterized protein</fullName>
    </submittedName>
</protein>
<organism evidence="2 3">
    <name type="scientific">Pseudomonas chlororaphis</name>
    <dbReference type="NCBI Taxonomy" id="587753"/>
    <lineage>
        <taxon>Bacteria</taxon>
        <taxon>Pseudomonadati</taxon>
        <taxon>Pseudomonadota</taxon>
        <taxon>Gammaproteobacteria</taxon>
        <taxon>Pseudomonadales</taxon>
        <taxon>Pseudomonadaceae</taxon>
        <taxon>Pseudomonas</taxon>
    </lineage>
</organism>
<dbReference type="Proteomes" id="UP000268048">
    <property type="component" value="Chromosome"/>
</dbReference>
<dbReference type="AlphaFoldDB" id="A0A3G7TRH1"/>